<evidence type="ECO:0000259" key="11">
    <source>
        <dbReference type="Pfam" id="PF17763"/>
    </source>
</evidence>
<evidence type="ECO:0000256" key="3">
    <source>
        <dbReference type="ARBA" id="ARBA00030414"/>
    </source>
</evidence>
<dbReference type="InterPro" id="IPR036152">
    <property type="entry name" value="Asp/glu_Ase-like_sf"/>
</dbReference>
<dbReference type="FunFam" id="3.40.50.1170:FF:000001">
    <property type="entry name" value="L-asparaginase 2"/>
    <property type="match status" value="1"/>
</dbReference>
<dbReference type="InterPro" id="IPR037152">
    <property type="entry name" value="L-asparaginase_N_sf"/>
</dbReference>
<dbReference type="SUPFAM" id="SSF53774">
    <property type="entry name" value="Glutaminase/Asparaginase"/>
    <property type="match status" value="1"/>
</dbReference>
<dbReference type="Gene3D" id="3.40.50.1170">
    <property type="entry name" value="L-asparaginase, N-terminal domain"/>
    <property type="match status" value="1"/>
</dbReference>
<feature type="active site" description="O-isoaspartyl threonine intermediate" evidence="5">
    <location>
        <position position="75"/>
    </location>
</feature>
<dbReference type="InterPro" id="IPR027475">
    <property type="entry name" value="Asparaginase/glutaminase_AS2"/>
</dbReference>
<dbReference type="PIRSF" id="PIRSF500176">
    <property type="entry name" value="L_ASNase"/>
    <property type="match status" value="1"/>
</dbReference>
<comment type="caution">
    <text evidence="12">The sequence shown here is derived from an EMBL/GenBank/DDBJ whole genome shotgun (WGS) entry which is preliminary data.</text>
</comment>
<evidence type="ECO:0000256" key="8">
    <source>
        <dbReference type="PROSITE-ProRule" id="PRU10100"/>
    </source>
</evidence>
<evidence type="ECO:0000256" key="7">
    <source>
        <dbReference type="PROSITE-ProRule" id="PRU10099"/>
    </source>
</evidence>
<dbReference type="PANTHER" id="PTHR11707">
    <property type="entry name" value="L-ASPARAGINASE"/>
    <property type="match status" value="1"/>
</dbReference>
<evidence type="ECO:0000256" key="6">
    <source>
        <dbReference type="PIRSR" id="PIRSR001220-2"/>
    </source>
</evidence>
<dbReference type="PROSITE" id="PS00917">
    <property type="entry name" value="ASN_GLN_ASE_2"/>
    <property type="match status" value="1"/>
</dbReference>
<dbReference type="PROSITE" id="PS51257">
    <property type="entry name" value="PROKAR_LIPOPROTEIN"/>
    <property type="match status" value="1"/>
</dbReference>
<dbReference type="Pfam" id="PF00710">
    <property type="entry name" value="Asparaginase"/>
    <property type="match status" value="1"/>
</dbReference>
<feature type="binding site" evidence="6">
    <location>
        <begin position="155"/>
        <end position="156"/>
    </location>
    <ligand>
        <name>substrate</name>
    </ligand>
</feature>
<feature type="domain" description="Asparaginase/glutaminase C-terminal" evidence="11">
    <location>
        <begin position="279"/>
        <end position="388"/>
    </location>
</feature>
<accession>A0A3D8J6E1</accession>
<reference evidence="12 13" key="1">
    <citation type="submission" date="2018-04" db="EMBL/GenBank/DDBJ databases">
        <title>Novel Campyloabacter and Helicobacter Species and Strains.</title>
        <authorList>
            <person name="Mannion A.J."/>
            <person name="Shen Z."/>
            <person name="Fox J.G."/>
        </authorList>
    </citation>
    <scope>NUCLEOTIDE SEQUENCE [LARGE SCALE GENOMIC DNA]</scope>
    <source>
        <strain evidence="12 13">MIT 97-5075</strain>
    </source>
</reference>
<name>A0A3D8J6E1_9HELI</name>
<dbReference type="GO" id="GO:0004067">
    <property type="term" value="F:asparaginase activity"/>
    <property type="evidence" value="ECO:0007669"/>
    <property type="project" value="UniProtKB-UniRule"/>
</dbReference>
<dbReference type="InterPro" id="IPR020827">
    <property type="entry name" value="Asparaginase/glutaminase_AS1"/>
</dbReference>
<dbReference type="RefSeq" id="WP_104762472.1">
    <property type="nucleotide sequence ID" value="NZ_FZPM01000004.1"/>
</dbReference>
<evidence type="ECO:0000256" key="2">
    <source>
        <dbReference type="ARBA" id="ARBA00022801"/>
    </source>
</evidence>
<dbReference type="PROSITE" id="PS00144">
    <property type="entry name" value="ASN_GLN_ASE_1"/>
    <property type="match status" value="1"/>
</dbReference>
<organism evidence="12 13">
    <name type="scientific">Helicobacter aurati</name>
    <dbReference type="NCBI Taxonomy" id="137778"/>
    <lineage>
        <taxon>Bacteria</taxon>
        <taxon>Pseudomonadati</taxon>
        <taxon>Campylobacterota</taxon>
        <taxon>Epsilonproteobacteria</taxon>
        <taxon>Campylobacterales</taxon>
        <taxon>Helicobacteraceae</taxon>
        <taxon>Helicobacter</taxon>
    </lineage>
</organism>
<evidence type="ECO:0000256" key="4">
    <source>
        <dbReference type="ARBA" id="ARBA00073593"/>
    </source>
</evidence>
<keyword evidence="2" id="KW-0378">Hydrolase</keyword>
<proteinExistence type="inferred from homology"/>
<dbReference type="PROSITE" id="PS51732">
    <property type="entry name" value="ASN_GLN_ASE_3"/>
    <property type="match status" value="1"/>
</dbReference>
<dbReference type="InterPro" id="IPR027473">
    <property type="entry name" value="L-asparaginase_C"/>
</dbReference>
<dbReference type="Proteomes" id="UP000256424">
    <property type="component" value="Unassembled WGS sequence"/>
</dbReference>
<dbReference type="PRINTS" id="PR00139">
    <property type="entry name" value="ASNGLNASE"/>
</dbReference>
<dbReference type="SMART" id="SM00870">
    <property type="entry name" value="Asparaginase"/>
    <property type="match status" value="1"/>
</dbReference>
<evidence type="ECO:0000256" key="5">
    <source>
        <dbReference type="PIRSR" id="PIRSR001220-1"/>
    </source>
</evidence>
<dbReference type="InterPro" id="IPR006034">
    <property type="entry name" value="Asparaginase/glutaminase-like"/>
</dbReference>
<dbReference type="EMBL" id="NXLW01000005">
    <property type="protein sequence ID" value="RDU72686.1"/>
    <property type="molecule type" value="Genomic_DNA"/>
</dbReference>
<dbReference type="InterPro" id="IPR004550">
    <property type="entry name" value="AsnASE_II"/>
</dbReference>
<dbReference type="PANTHER" id="PTHR11707:SF28">
    <property type="entry name" value="60 KDA LYSOPHOSPHOLIPASE"/>
    <property type="match status" value="1"/>
</dbReference>
<feature type="binding site" evidence="6">
    <location>
        <position position="122"/>
    </location>
    <ligand>
        <name>substrate</name>
    </ligand>
</feature>
<dbReference type="CDD" id="cd08964">
    <property type="entry name" value="L-asparaginase_II"/>
    <property type="match status" value="1"/>
</dbReference>
<evidence type="ECO:0000256" key="9">
    <source>
        <dbReference type="RuleBase" id="RU004456"/>
    </source>
</evidence>
<evidence type="ECO:0000313" key="13">
    <source>
        <dbReference type="Proteomes" id="UP000256424"/>
    </source>
</evidence>
<dbReference type="PIRSF" id="PIRSF001220">
    <property type="entry name" value="L-ASNase_gatD"/>
    <property type="match status" value="1"/>
</dbReference>
<dbReference type="Pfam" id="PF17763">
    <property type="entry name" value="Asparaginase_C"/>
    <property type="match status" value="1"/>
</dbReference>
<dbReference type="NCBIfam" id="TIGR00520">
    <property type="entry name" value="asnASE_II"/>
    <property type="match status" value="1"/>
</dbReference>
<gene>
    <name evidence="12" type="ORF">CQA66_03540</name>
</gene>
<feature type="domain" description="L-asparaginase N-terminal" evidence="10">
    <location>
        <begin position="66"/>
        <end position="256"/>
    </location>
</feature>
<dbReference type="OrthoDB" id="9788068at2"/>
<keyword evidence="13" id="KW-1185">Reference proteome</keyword>
<evidence type="ECO:0000256" key="1">
    <source>
        <dbReference type="ARBA" id="ARBA00010518"/>
    </source>
</evidence>
<dbReference type="GO" id="GO:0006528">
    <property type="term" value="P:asparagine metabolic process"/>
    <property type="evidence" value="ECO:0007669"/>
    <property type="project" value="InterPro"/>
</dbReference>
<protein>
    <recommendedName>
        <fullName evidence="4">Probable L-asparaginase</fullName>
    </recommendedName>
    <alternativeName>
        <fullName evidence="3">L-asparagine amidohydrolase</fullName>
    </alternativeName>
</protein>
<dbReference type="AlphaFoldDB" id="A0A3D8J6E1"/>
<feature type="active site" evidence="8">
    <location>
        <position position="155"/>
    </location>
</feature>
<feature type="active site" evidence="7">
    <location>
        <position position="75"/>
    </location>
</feature>
<dbReference type="InterPro" id="IPR040919">
    <property type="entry name" value="Asparaginase_C"/>
</dbReference>
<dbReference type="InterPro" id="IPR027474">
    <property type="entry name" value="L-asparaginase_N"/>
</dbReference>
<comment type="similarity">
    <text evidence="1 9">Belongs to the asparaginase 1 family.</text>
</comment>
<dbReference type="Gene3D" id="3.40.50.40">
    <property type="match status" value="1"/>
</dbReference>
<evidence type="ECO:0000313" key="12">
    <source>
        <dbReference type="EMBL" id="RDU72686.1"/>
    </source>
</evidence>
<sequence length="391" mass="41993">MRLSLYIALCLLLGFFGCSDTKSESEVAENQSQVEQKENPISNVDVVTKTNEQKQVSNVSDRSKPNIVILATGGTIAGTTDSHINTTDYTAGVVGVETLINAVPEIKNLANIKGEQIANIDSADMSNEIWLNLAKRLNELLQDSTVDGAVITHGTDTMEETALFLHLVLKSNKPVVIVGAMRPSTAMSADGAKNLYNGVSLAADTRAKGKGVMVVMNDRIQSARYVTKTHTLNVDAFSSTNSGDMGYIVDGEAFFYSLPNKPHTITSEFDVSNLDTLPQVDILYSYANDGSSIAAQALFNHGTKGLVVAGSGAGSIHKNHKETLRQLMQEGLIVVQSSRVNAGMVFASESDSELGFIGSGDLNPQKARVLLMLALTQTNNTKDIARIFARY</sequence>
<evidence type="ECO:0000259" key="10">
    <source>
        <dbReference type="Pfam" id="PF00710"/>
    </source>
</evidence>